<keyword evidence="2 5" id="KW-0489">Methyltransferase</keyword>
<dbReference type="InterPro" id="IPR029063">
    <property type="entry name" value="SAM-dependent_MTases_sf"/>
</dbReference>
<evidence type="ECO:0000256" key="2">
    <source>
        <dbReference type="ARBA" id="ARBA00022603"/>
    </source>
</evidence>
<dbReference type="Proteomes" id="UP000248840">
    <property type="component" value="Unassembled WGS sequence"/>
</dbReference>
<dbReference type="GO" id="GO:0032259">
    <property type="term" value="P:methylation"/>
    <property type="evidence" value="ECO:0007669"/>
    <property type="project" value="UniProtKB-KW"/>
</dbReference>
<keyword evidence="1" id="KW-0597">Phosphoprotein</keyword>
<evidence type="ECO:0000313" key="6">
    <source>
        <dbReference type="Proteomes" id="UP000248840"/>
    </source>
</evidence>
<reference evidence="5 6" key="1">
    <citation type="submission" date="2018-06" db="EMBL/GenBank/DDBJ databases">
        <title>Genomic Encyclopedia of Archaeal and Bacterial Type Strains, Phase II (KMG-II): from individual species to whole genera.</title>
        <authorList>
            <person name="Goeker M."/>
        </authorList>
    </citation>
    <scope>NUCLEOTIDE SEQUENCE [LARGE SCALE GENOMIC DNA]</scope>
    <source>
        <strain evidence="5 6">DSM 25663</strain>
    </source>
</reference>
<keyword evidence="6" id="KW-1185">Reference proteome</keyword>
<sequence length="193" mass="22886">MSLTKDYWENRYQNQETGWDVGRITTPLKEYFDQLENKSLKILIPGAGNSYEFDYLLHQGFHNVFVLDFAETPLQNIQERWPQLPKEHFIHDDFFEHNERYDLIIEQTFFCALDPNLRKDYVKKMLDLLNLNGKIAGLFFQFPLTLEGPPFGGSKEIYEELFQNDFTCKTLAPARNSIKPRDGKELFFIFIKK</sequence>
<dbReference type="OrthoDB" id="9778208at2"/>
<evidence type="ECO:0000256" key="1">
    <source>
        <dbReference type="ARBA" id="ARBA00022553"/>
    </source>
</evidence>
<dbReference type="PANTHER" id="PTHR32183">
    <property type="match status" value="1"/>
</dbReference>
<comment type="caution">
    <text evidence="5">The sequence shown here is derived from an EMBL/GenBank/DDBJ whole genome shotgun (WGS) entry which is preliminary data.</text>
</comment>
<dbReference type="Pfam" id="PF05724">
    <property type="entry name" value="TPMT"/>
    <property type="match status" value="1"/>
</dbReference>
<dbReference type="Gene3D" id="3.40.50.150">
    <property type="entry name" value="Vaccinia Virus protein VP39"/>
    <property type="match status" value="1"/>
</dbReference>
<proteinExistence type="predicted"/>
<evidence type="ECO:0000256" key="4">
    <source>
        <dbReference type="ARBA" id="ARBA00022691"/>
    </source>
</evidence>
<name>A0A328YRE0_9FLAO</name>
<keyword evidence="4" id="KW-0949">S-adenosyl-L-methionine</keyword>
<dbReference type="PANTHER" id="PTHR32183:SF6">
    <property type="entry name" value="CYSTEINE SULFINATE DESULFINASE_CYSTEINE DESULFURASE AND RELATED ENZYMES"/>
    <property type="match status" value="1"/>
</dbReference>
<gene>
    <name evidence="5" type="ORF">CLV55_101403</name>
</gene>
<dbReference type="PROSITE" id="PS51585">
    <property type="entry name" value="SAM_MT_TPMT"/>
    <property type="match status" value="1"/>
</dbReference>
<evidence type="ECO:0000313" key="5">
    <source>
        <dbReference type="EMBL" id="RAR75703.1"/>
    </source>
</evidence>
<dbReference type="EMBL" id="QLSZ01000001">
    <property type="protein sequence ID" value="RAR75703.1"/>
    <property type="molecule type" value="Genomic_DNA"/>
</dbReference>
<dbReference type="SUPFAM" id="SSF53335">
    <property type="entry name" value="S-adenosyl-L-methionine-dependent methyltransferases"/>
    <property type="match status" value="1"/>
</dbReference>
<dbReference type="InterPro" id="IPR008854">
    <property type="entry name" value="TPMT"/>
</dbReference>
<dbReference type="CDD" id="cd02440">
    <property type="entry name" value="AdoMet_MTases"/>
    <property type="match status" value="1"/>
</dbReference>
<evidence type="ECO:0000256" key="3">
    <source>
        <dbReference type="ARBA" id="ARBA00022679"/>
    </source>
</evidence>
<organism evidence="5 6">
    <name type="scientific">Flavobacterium aciduliphilum</name>
    <dbReference type="NCBI Taxonomy" id="1101402"/>
    <lineage>
        <taxon>Bacteria</taxon>
        <taxon>Pseudomonadati</taxon>
        <taxon>Bacteroidota</taxon>
        <taxon>Flavobacteriia</taxon>
        <taxon>Flavobacteriales</taxon>
        <taxon>Flavobacteriaceae</taxon>
        <taxon>Flavobacterium</taxon>
    </lineage>
</organism>
<dbReference type="RefSeq" id="WP_112112062.1">
    <property type="nucleotide sequence ID" value="NZ_QLSZ01000001.1"/>
</dbReference>
<keyword evidence="3 5" id="KW-0808">Transferase</keyword>
<accession>A0A328YRE0</accession>
<dbReference type="AlphaFoldDB" id="A0A328YRE0"/>
<dbReference type="GO" id="GO:0008757">
    <property type="term" value="F:S-adenosylmethionine-dependent methyltransferase activity"/>
    <property type="evidence" value="ECO:0007669"/>
    <property type="project" value="InterPro"/>
</dbReference>
<protein>
    <submittedName>
        <fullName evidence="5">Thiopurine S-methyltransferase</fullName>
    </submittedName>
</protein>